<organism evidence="4">
    <name type="scientific">Anopheles sinensis</name>
    <name type="common">Mosquito</name>
    <dbReference type="NCBI Taxonomy" id="74873"/>
    <lineage>
        <taxon>Eukaryota</taxon>
        <taxon>Metazoa</taxon>
        <taxon>Ecdysozoa</taxon>
        <taxon>Arthropoda</taxon>
        <taxon>Hexapoda</taxon>
        <taxon>Insecta</taxon>
        <taxon>Pterygota</taxon>
        <taxon>Neoptera</taxon>
        <taxon>Endopterygota</taxon>
        <taxon>Diptera</taxon>
        <taxon>Nematocera</taxon>
        <taxon>Culicoidea</taxon>
        <taxon>Culicidae</taxon>
        <taxon>Anophelinae</taxon>
        <taxon>Anopheles</taxon>
    </lineage>
</organism>
<dbReference type="OrthoDB" id="10403775at2759"/>
<name>A0A084WLC1_ANOSI</name>
<dbReference type="EnsemblMetazoa" id="ASIC019062-RA">
    <property type="protein sequence ID" value="ASIC019062-PA"/>
    <property type="gene ID" value="ASIC019062"/>
</dbReference>
<evidence type="ECO:0000313" key="5">
    <source>
        <dbReference type="EnsemblMetazoa" id="ASIC019062-PA"/>
    </source>
</evidence>
<proteinExistence type="predicted"/>
<keyword evidence="1" id="KW-0862">Zinc</keyword>
<dbReference type="GO" id="GO:0008270">
    <property type="term" value="F:zinc ion binding"/>
    <property type="evidence" value="ECO:0007669"/>
    <property type="project" value="UniProtKB-UniRule"/>
</dbReference>
<keyword evidence="6" id="KW-1185">Reference proteome</keyword>
<evidence type="ECO:0000256" key="2">
    <source>
        <dbReference type="SAM" id="MobiDB-lite"/>
    </source>
</evidence>
<evidence type="ECO:0000259" key="3">
    <source>
        <dbReference type="PROSITE" id="PS51915"/>
    </source>
</evidence>
<dbReference type="PROSITE" id="PS51915">
    <property type="entry name" value="ZAD"/>
    <property type="match status" value="1"/>
</dbReference>
<dbReference type="STRING" id="74873.A0A084WLC1"/>
<feature type="region of interest" description="Disordered" evidence="2">
    <location>
        <begin position="547"/>
        <end position="578"/>
    </location>
</feature>
<feature type="compositionally biased region" description="Polar residues" evidence="2">
    <location>
        <begin position="567"/>
        <end position="578"/>
    </location>
</feature>
<accession>A0A084WLC1</accession>
<feature type="binding site" evidence="1">
    <location>
        <position position="9"/>
    </location>
    <ligand>
        <name>Zn(2+)</name>
        <dbReference type="ChEBI" id="CHEBI:29105"/>
    </ligand>
</feature>
<dbReference type="AlphaFoldDB" id="A0A084WLC1"/>
<feature type="binding site" evidence="1">
    <location>
        <position position="12"/>
    </location>
    <ligand>
        <name>Zn(2+)</name>
        <dbReference type="ChEBI" id="CHEBI:29105"/>
    </ligand>
</feature>
<dbReference type="VEuPathDB" id="VectorBase:ASIC019062"/>
<reference evidence="5" key="2">
    <citation type="submission" date="2020-05" db="UniProtKB">
        <authorList>
            <consortium name="EnsemblMetazoa"/>
        </authorList>
    </citation>
    <scope>IDENTIFICATION</scope>
</reference>
<dbReference type="EMBL" id="KE525350">
    <property type="protein sequence ID" value="KFB51015.1"/>
    <property type="molecule type" value="Genomic_DNA"/>
</dbReference>
<dbReference type="Pfam" id="PF07776">
    <property type="entry name" value="zf-AD"/>
    <property type="match status" value="1"/>
</dbReference>
<evidence type="ECO:0000313" key="6">
    <source>
        <dbReference type="Proteomes" id="UP000030765"/>
    </source>
</evidence>
<dbReference type="GO" id="GO:0005634">
    <property type="term" value="C:nucleus"/>
    <property type="evidence" value="ECO:0007669"/>
    <property type="project" value="InterPro"/>
</dbReference>
<sequence length="598" mass="67489">MYVKLWDLCRLCAKYREERVAIFSKEGRALEIQGKILEAFGLHIAQTERFPQCVCKECLRKVERHVKIRKYFLKVHKKLVTWSKDKRNQMYIHISRVKEPKIVSGTALSVGFQEQSSPAEQLENSISSIPITVIQKNNGNVTVQSINEDHLSNIVQEVGIRPGGVTTCPEVQQQDQTLPQQIIIPQPKLVTPHTNPVSNEQSKVQQPLQSNVTPTFQMQPPINMKNITDSLENASLVLPKTPESEIHTTFNKVDEFIKIIPAKKQRIDEILDSSENQSFAESVSLADTTIEEDDLPAVFRFSPTYVYDDDSYDDEKDATSRGVYTSTPLIVEQMPKENQPNDGTPVNKAANECPRDNKGVFFRKVDEIPPLQYFATASTIPPQQQKEQPPTVNQSIPKLLPTASTTSTTPIQFPTNIYQNQPRHSVIQQQNLPIPPPQQQPLRTMIVEKEPDQPPDEHIFTFATEEGYLRLTVPTSQGMTDLNANRQTPKSSNEAKAANKGVVQLTINDQDNTDMNIDLKLQRLMQAGLTVKAVEPYSVDVERNNNTMQNNQKRSAVPVRSMEHESQTIGQSPGGLNSETEFDLDSIVTIEPFYVILR</sequence>
<reference evidence="4 6" key="1">
    <citation type="journal article" date="2014" name="BMC Genomics">
        <title>Genome sequence of Anopheles sinensis provides insight into genetics basis of mosquito competence for malaria parasites.</title>
        <authorList>
            <person name="Zhou D."/>
            <person name="Zhang D."/>
            <person name="Ding G."/>
            <person name="Shi L."/>
            <person name="Hou Q."/>
            <person name="Ye Y."/>
            <person name="Xu Y."/>
            <person name="Zhou H."/>
            <person name="Xiong C."/>
            <person name="Li S."/>
            <person name="Yu J."/>
            <person name="Hong S."/>
            <person name="Yu X."/>
            <person name="Zou P."/>
            <person name="Chen C."/>
            <person name="Chang X."/>
            <person name="Wang W."/>
            <person name="Lv Y."/>
            <person name="Sun Y."/>
            <person name="Ma L."/>
            <person name="Shen B."/>
            <person name="Zhu C."/>
        </authorList>
    </citation>
    <scope>NUCLEOTIDE SEQUENCE [LARGE SCALE GENOMIC DNA]</scope>
</reference>
<keyword evidence="1" id="KW-0863">Zinc-finger</keyword>
<feature type="domain" description="ZAD" evidence="3">
    <location>
        <begin position="7"/>
        <end position="82"/>
    </location>
</feature>
<dbReference type="VEuPathDB" id="VectorBase:ASIS009373"/>
<dbReference type="EMBL" id="ATLV01024218">
    <property type="status" value="NOT_ANNOTATED_CDS"/>
    <property type="molecule type" value="Genomic_DNA"/>
</dbReference>
<dbReference type="Proteomes" id="UP000030765">
    <property type="component" value="Unassembled WGS sequence"/>
</dbReference>
<protein>
    <submittedName>
        <fullName evidence="5">ZAD domain-containing protein</fullName>
    </submittedName>
</protein>
<feature type="binding site" evidence="1">
    <location>
        <position position="55"/>
    </location>
    <ligand>
        <name>Zn(2+)</name>
        <dbReference type="ChEBI" id="CHEBI:29105"/>
    </ligand>
</feature>
<gene>
    <name evidence="4" type="ORF">ZHAS_00019062</name>
</gene>
<dbReference type="Gene3D" id="3.40.1800.20">
    <property type="match status" value="1"/>
</dbReference>
<dbReference type="SUPFAM" id="SSF57716">
    <property type="entry name" value="Glucocorticoid receptor-like (DNA-binding domain)"/>
    <property type="match status" value="1"/>
</dbReference>
<keyword evidence="1" id="KW-0479">Metal-binding</keyword>
<evidence type="ECO:0000313" key="4">
    <source>
        <dbReference type="EMBL" id="KFB51015.1"/>
    </source>
</evidence>
<dbReference type="SMART" id="SM00868">
    <property type="entry name" value="zf-AD"/>
    <property type="match status" value="1"/>
</dbReference>
<evidence type="ECO:0000256" key="1">
    <source>
        <dbReference type="PROSITE-ProRule" id="PRU01263"/>
    </source>
</evidence>
<feature type="binding site" evidence="1">
    <location>
        <position position="58"/>
    </location>
    <ligand>
        <name>Zn(2+)</name>
        <dbReference type="ChEBI" id="CHEBI:29105"/>
    </ligand>
</feature>
<dbReference type="InterPro" id="IPR012934">
    <property type="entry name" value="Znf_AD"/>
</dbReference>